<dbReference type="InterPro" id="IPR039536">
    <property type="entry name" value="TetR_C_Proteobacteria"/>
</dbReference>
<feature type="DNA-binding region" description="H-T-H motif" evidence="2">
    <location>
        <begin position="28"/>
        <end position="47"/>
    </location>
</feature>
<dbReference type="InterPro" id="IPR001647">
    <property type="entry name" value="HTH_TetR"/>
</dbReference>
<evidence type="ECO:0000313" key="5">
    <source>
        <dbReference type="Proteomes" id="UP000068447"/>
    </source>
</evidence>
<dbReference type="KEGG" id="lal:AT746_00805"/>
<dbReference type="AlphaFoldDB" id="A0A0U3AVN5"/>
<dbReference type="InterPro" id="IPR036271">
    <property type="entry name" value="Tet_transcr_reg_TetR-rel_C_sf"/>
</dbReference>
<keyword evidence="1 2" id="KW-0238">DNA-binding</keyword>
<dbReference type="Pfam" id="PF14246">
    <property type="entry name" value="TetR_C_7"/>
    <property type="match status" value="1"/>
</dbReference>
<accession>A0A0U3AVN5</accession>
<sequence>MGRSDDKHQDILCAAIREFGEKGMMATTMESIANQAGVSKRTLYKHYSCKEDLLDAVVTLLLQRIEPLKNITYSPQKPLLEQLRNIGEKTLQLVCDEDYLRLSRIIIIESMRSEQAAKVLNQKFSDCEKQLYQWFTQASEAGALGTMKPQLAATLFYGAIREGAYWDQVAQWKPVLKKEQGKELIDRVCCFFVKGMQ</sequence>
<dbReference type="PANTHER" id="PTHR30055:SF146">
    <property type="entry name" value="HTH-TYPE TRANSCRIPTIONAL DUAL REGULATOR CECR"/>
    <property type="match status" value="1"/>
</dbReference>
<protein>
    <recommendedName>
        <fullName evidence="3">HTH tetR-type domain-containing protein</fullName>
    </recommendedName>
</protein>
<dbReference type="InterPro" id="IPR009057">
    <property type="entry name" value="Homeodomain-like_sf"/>
</dbReference>
<gene>
    <name evidence="4" type="ORF">AT746_00805</name>
</gene>
<dbReference type="PANTHER" id="PTHR30055">
    <property type="entry name" value="HTH-TYPE TRANSCRIPTIONAL REGULATOR RUTR"/>
    <property type="match status" value="1"/>
</dbReference>
<dbReference type="OrthoDB" id="116240at2"/>
<organism evidence="4 5">
    <name type="scientific">Lacimicrobium alkaliphilum</name>
    <dbReference type="NCBI Taxonomy" id="1526571"/>
    <lineage>
        <taxon>Bacteria</taxon>
        <taxon>Pseudomonadati</taxon>
        <taxon>Pseudomonadota</taxon>
        <taxon>Gammaproteobacteria</taxon>
        <taxon>Alteromonadales</taxon>
        <taxon>Alteromonadaceae</taxon>
        <taxon>Lacimicrobium</taxon>
    </lineage>
</organism>
<dbReference type="InterPro" id="IPR050109">
    <property type="entry name" value="HTH-type_TetR-like_transc_reg"/>
</dbReference>
<dbReference type="Gene3D" id="1.10.357.10">
    <property type="entry name" value="Tetracycline Repressor, domain 2"/>
    <property type="match status" value="1"/>
</dbReference>
<evidence type="ECO:0000256" key="1">
    <source>
        <dbReference type="ARBA" id="ARBA00023125"/>
    </source>
</evidence>
<evidence type="ECO:0000313" key="4">
    <source>
        <dbReference type="EMBL" id="ALS96960.1"/>
    </source>
</evidence>
<evidence type="ECO:0000256" key="2">
    <source>
        <dbReference type="PROSITE-ProRule" id="PRU00335"/>
    </source>
</evidence>
<dbReference type="GO" id="GO:0003700">
    <property type="term" value="F:DNA-binding transcription factor activity"/>
    <property type="evidence" value="ECO:0007669"/>
    <property type="project" value="TreeGrafter"/>
</dbReference>
<dbReference type="SUPFAM" id="SSF48498">
    <property type="entry name" value="Tetracyclin repressor-like, C-terminal domain"/>
    <property type="match status" value="1"/>
</dbReference>
<dbReference type="Proteomes" id="UP000068447">
    <property type="component" value="Chromosome"/>
</dbReference>
<keyword evidence="5" id="KW-1185">Reference proteome</keyword>
<dbReference type="PRINTS" id="PR00455">
    <property type="entry name" value="HTHTETR"/>
</dbReference>
<evidence type="ECO:0000259" key="3">
    <source>
        <dbReference type="PROSITE" id="PS50977"/>
    </source>
</evidence>
<dbReference type="Gene3D" id="1.10.10.60">
    <property type="entry name" value="Homeodomain-like"/>
    <property type="match status" value="1"/>
</dbReference>
<dbReference type="GO" id="GO:0000976">
    <property type="term" value="F:transcription cis-regulatory region binding"/>
    <property type="evidence" value="ECO:0007669"/>
    <property type="project" value="TreeGrafter"/>
</dbReference>
<dbReference type="SUPFAM" id="SSF46689">
    <property type="entry name" value="Homeodomain-like"/>
    <property type="match status" value="1"/>
</dbReference>
<proteinExistence type="predicted"/>
<dbReference type="EMBL" id="CP013650">
    <property type="protein sequence ID" value="ALS96960.1"/>
    <property type="molecule type" value="Genomic_DNA"/>
</dbReference>
<dbReference type="Pfam" id="PF00440">
    <property type="entry name" value="TetR_N"/>
    <property type="match status" value="1"/>
</dbReference>
<reference evidence="4 5" key="1">
    <citation type="submission" date="2015-12" db="EMBL/GenBank/DDBJ databases">
        <title>Complete genome of Lacimicrobium alkaliphilum KCTC 32984.</title>
        <authorList>
            <person name="Kim S.-G."/>
            <person name="Lee Y.-J."/>
        </authorList>
    </citation>
    <scope>NUCLEOTIDE SEQUENCE [LARGE SCALE GENOMIC DNA]</scope>
    <source>
        <strain evidence="4 5">YelD216</strain>
    </source>
</reference>
<feature type="domain" description="HTH tetR-type" evidence="3">
    <location>
        <begin position="5"/>
        <end position="65"/>
    </location>
</feature>
<dbReference type="RefSeq" id="WP_062475079.1">
    <property type="nucleotide sequence ID" value="NZ_CP013650.1"/>
</dbReference>
<dbReference type="PROSITE" id="PS50977">
    <property type="entry name" value="HTH_TETR_2"/>
    <property type="match status" value="1"/>
</dbReference>
<name>A0A0U3AVN5_9ALTE</name>